<evidence type="ECO:0000259" key="5">
    <source>
        <dbReference type="Pfam" id="PF02518"/>
    </source>
</evidence>
<protein>
    <submittedName>
        <fullName evidence="7">ATP-binding protein</fullName>
    </submittedName>
</protein>
<keyword evidence="2" id="KW-0418">Kinase</keyword>
<feature type="transmembrane region" description="Helical" evidence="4">
    <location>
        <begin position="123"/>
        <end position="142"/>
    </location>
</feature>
<keyword evidence="8" id="KW-1185">Reference proteome</keyword>
<evidence type="ECO:0000256" key="2">
    <source>
        <dbReference type="ARBA" id="ARBA00022777"/>
    </source>
</evidence>
<dbReference type="RefSeq" id="WP_208264936.1">
    <property type="nucleotide sequence ID" value="NZ_BAAAGM010000085.1"/>
</dbReference>
<dbReference type="InterPro" id="IPR036890">
    <property type="entry name" value="HATPase_C_sf"/>
</dbReference>
<keyword evidence="7" id="KW-0067">ATP-binding</keyword>
<comment type="caution">
    <text evidence="7">The sequence shown here is derived from an EMBL/GenBank/DDBJ whole genome shotgun (WGS) entry which is preliminary data.</text>
</comment>
<dbReference type="Gene3D" id="3.30.565.10">
    <property type="entry name" value="Histidine kinase-like ATPase, C-terminal domain"/>
    <property type="match status" value="1"/>
</dbReference>
<dbReference type="InterPro" id="IPR011712">
    <property type="entry name" value="Sig_transdc_His_kin_sub3_dim/P"/>
</dbReference>
<dbReference type="InterPro" id="IPR050482">
    <property type="entry name" value="Sensor_HK_TwoCompSys"/>
</dbReference>
<keyword evidence="1" id="KW-0808">Transferase</keyword>
<evidence type="ECO:0000259" key="6">
    <source>
        <dbReference type="Pfam" id="PF07730"/>
    </source>
</evidence>
<organism evidence="7 8">
    <name type="scientific">Actinomadura nitritigenes</name>
    <dbReference type="NCBI Taxonomy" id="134602"/>
    <lineage>
        <taxon>Bacteria</taxon>
        <taxon>Bacillati</taxon>
        <taxon>Actinomycetota</taxon>
        <taxon>Actinomycetes</taxon>
        <taxon>Streptosporangiales</taxon>
        <taxon>Thermomonosporaceae</taxon>
        <taxon>Actinomadura</taxon>
    </lineage>
</organism>
<proteinExistence type="predicted"/>
<feature type="domain" description="Signal transduction histidine kinase subgroup 3 dimerisation and phosphoacceptor" evidence="6">
    <location>
        <begin position="200"/>
        <end position="265"/>
    </location>
</feature>
<dbReference type="CDD" id="cd16917">
    <property type="entry name" value="HATPase_UhpB-NarQ-NarX-like"/>
    <property type="match status" value="1"/>
</dbReference>
<reference evidence="7 8" key="1">
    <citation type="submission" date="2021-03" db="EMBL/GenBank/DDBJ databases">
        <authorList>
            <person name="Kanchanasin P."/>
            <person name="Saeng-In P."/>
            <person name="Phongsopitanun W."/>
            <person name="Yuki M."/>
            <person name="Kudo T."/>
            <person name="Ohkuma M."/>
            <person name="Tanasupawat S."/>
        </authorList>
    </citation>
    <scope>NUCLEOTIDE SEQUENCE [LARGE SCALE GENOMIC DNA]</scope>
    <source>
        <strain evidence="7 8">L46</strain>
    </source>
</reference>
<dbReference type="InterPro" id="IPR003594">
    <property type="entry name" value="HATPase_dom"/>
</dbReference>
<dbReference type="Proteomes" id="UP000666915">
    <property type="component" value="Unassembled WGS sequence"/>
</dbReference>
<dbReference type="Pfam" id="PF02518">
    <property type="entry name" value="HATPase_c"/>
    <property type="match status" value="1"/>
</dbReference>
<keyword evidence="3" id="KW-0902">Two-component regulatory system</keyword>
<dbReference type="Pfam" id="PF07730">
    <property type="entry name" value="HisKA_3"/>
    <property type="match status" value="1"/>
</dbReference>
<keyword evidence="7" id="KW-0547">Nucleotide-binding</keyword>
<name>A0ABS3QSE5_9ACTN</name>
<feature type="transmembrane region" description="Helical" evidence="4">
    <location>
        <begin position="39"/>
        <end position="67"/>
    </location>
</feature>
<dbReference type="Gene3D" id="1.20.5.1930">
    <property type="match status" value="1"/>
</dbReference>
<evidence type="ECO:0000256" key="3">
    <source>
        <dbReference type="ARBA" id="ARBA00023012"/>
    </source>
</evidence>
<keyword evidence="4" id="KW-0812">Transmembrane</keyword>
<dbReference type="EMBL" id="JAGEOK010000002">
    <property type="protein sequence ID" value="MBO2436652.1"/>
    <property type="molecule type" value="Genomic_DNA"/>
</dbReference>
<accession>A0ABS3QSE5</accession>
<feature type="transmembrane region" description="Helical" evidence="4">
    <location>
        <begin position="87"/>
        <end position="111"/>
    </location>
</feature>
<keyword evidence="4" id="KW-1133">Transmembrane helix</keyword>
<evidence type="ECO:0000256" key="4">
    <source>
        <dbReference type="SAM" id="Phobius"/>
    </source>
</evidence>
<evidence type="ECO:0000256" key="1">
    <source>
        <dbReference type="ARBA" id="ARBA00022679"/>
    </source>
</evidence>
<dbReference type="PANTHER" id="PTHR24421">
    <property type="entry name" value="NITRATE/NITRITE SENSOR PROTEIN NARX-RELATED"/>
    <property type="match status" value="1"/>
</dbReference>
<sequence>MPSSVTDPAPGPGAGACEAARARSRIDAAFRLLMQVRTLMAAITLLVLAVRGLTVATFVMVACVGLLSWLVSRHVDRIVPRLLDHPLLVALDLCVGFAVLAVCGPSGPFFLSTVATAAAAGLLYRWPGMLIVSVVQIAGYFVTFAVPHADVGTFQALASQPAYYPLVGFAGVALRRLFEEHAAAEDARVVAEGAAAAAEERARLAREMHDSLAKTLRGVALAACALPAWIRTAPERAEREAARLADAAETASREARGLLTDLRDATAAAPLPEAVRAACAAWSARTGVTVQADVAADARLPQRSRHEVLAILGEALANVERHADAANVTVRLARAAGDVVLTVRDDGRGFRTASPADHARRGRYGLVGVYERAERAGGTALVRSEPGEGTTLLVRVAAAPADPAGADRPAEVG</sequence>
<feature type="domain" description="Histidine kinase/HSP90-like ATPase" evidence="5">
    <location>
        <begin position="310"/>
        <end position="396"/>
    </location>
</feature>
<dbReference type="GO" id="GO:0005524">
    <property type="term" value="F:ATP binding"/>
    <property type="evidence" value="ECO:0007669"/>
    <property type="project" value="UniProtKB-KW"/>
</dbReference>
<gene>
    <name evidence="7" type="ORF">J4557_03875</name>
</gene>
<evidence type="ECO:0000313" key="8">
    <source>
        <dbReference type="Proteomes" id="UP000666915"/>
    </source>
</evidence>
<evidence type="ECO:0000313" key="7">
    <source>
        <dbReference type="EMBL" id="MBO2436652.1"/>
    </source>
</evidence>
<dbReference type="SUPFAM" id="SSF55874">
    <property type="entry name" value="ATPase domain of HSP90 chaperone/DNA topoisomerase II/histidine kinase"/>
    <property type="match status" value="1"/>
</dbReference>
<keyword evidence="4" id="KW-0472">Membrane</keyword>